<accession>A0A392V551</accession>
<dbReference type="EMBL" id="LXQA011042365">
    <property type="protein sequence ID" value="MCI82399.1"/>
    <property type="molecule type" value="Genomic_DNA"/>
</dbReference>
<evidence type="ECO:0000313" key="1">
    <source>
        <dbReference type="EMBL" id="MCI82399.1"/>
    </source>
</evidence>
<name>A0A392V551_9FABA</name>
<evidence type="ECO:0000313" key="2">
    <source>
        <dbReference type="Proteomes" id="UP000265520"/>
    </source>
</evidence>
<dbReference type="AlphaFoldDB" id="A0A392V551"/>
<protein>
    <submittedName>
        <fullName evidence="1">Uncharacterized protein</fullName>
    </submittedName>
</protein>
<proteinExistence type="predicted"/>
<dbReference type="Proteomes" id="UP000265520">
    <property type="component" value="Unassembled WGS sequence"/>
</dbReference>
<organism evidence="1 2">
    <name type="scientific">Trifolium medium</name>
    <dbReference type="NCBI Taxonomy" id="97028"/>
    <lineage>
        <taxon>Eukaryota</taxon>
        <taxon>Viridiplantae</taxon>
        <taxon>Streptophyta</taxon>
        <taxon>Embryophyta</taxon>
        <taxon>Tracheophyta</taxon>
        <taxon>Spermatophyta</taxon>
        <taxon>Magnoliopsida</taxon>
        <taxon>eudicotyledons</taxon>
        <taxon>Gunneridae</taxon>
        <taxon>Pentapetalae</taxon>
        <taxon>rosids</taxon>
        <taxon>fabids</taxon>
        <taxon>Fabales</taxon>
        <taxon>Fabaceae</taxon>
        <taxon>Papilionoideae</taxon>
        <taxon>50 kb inversion clade</taxon>
        <taxon>NPAAA clade</taxon>
        <taxon>Hologalegina</taxon>
        <taxon>IRL clade</taxon>
        <taxon>Trifolieae</taxon>
        <taxon>Trifolium</taxon>
    </lineage>
</organism>
<feature type="non-terminal residue" evidence="1">
    <location>
        <position position="1"/>
    </location>
</feature>
<reference evidence="1 2" key="1">
    <citation type="journal article" date="2018" name="Front. Plant Sci.">
        <title>Red Clover (Trifolium pratense) and Zigzag Clover (T. medium) - A Picture of Genomic Similarities and Differences.</title>
        <authorList>
            <person name="Dluhosova J."/>
            <person name="Istvanek J."/>
            <person name="Nedelnik J."/>
            <person name="Repkova J."/>
        </authorList>
    </citation>
    <scope>NUCLEOTIDE SEQUENCE [LARGE SCALE GENOMIC DNA]</scope>
    <source>
        <strain evidence="2">cv. 10/8</strain>
        <tissue evidence="1">Leaf</tissue>
    </source>
</reference>
<keyword evidence="2" id="KW-1185">Reference proteome</keyword>
<sequence length="39" mass="4131">PQYFQTHVARPGDRPIFLEGADTAAADATVAVDDDAVDD</sequence>
<comment type="caution">
    <text evidence="1">The sequence shown here is derived from an EMBL/GenBank/DDBJ whole genome shotgun (WGS) entry which is preliminary data.</text>
</comment>